<dbReference type="Pfam" id="PF17852">
    <property type="entry name" value="Dynein_AAA_lid"/>
    <property type="match status" value="1"/>
</dbReference>
<dbReference type="Pfam" id="PF12775">
    <property type="entry name" value="AAA_7"/>
    <property type="match status" value="1"/>
</dbReference>
<dbReference type="Gene3D" id="1.20.58.1120">
    <property type="match status" value="1"/>
</dbReference>
<dbReference type="InterPro" id="IPR026983">
    <property type="entry name" value="DHC"/>
</dbReference>
<dbReference type="Gene3D" id="1.10.8.720">
    <property type="entry name" value="Region D6 of dynein motor"/>
    <property type="match status" value="1"/>
</dbReference>
<keyword evidence="6" id="KW-0547">Nucleotide-binding</keyword>
<reference evidence="25 26" key="1">
    <citation type="journal article" date="2015" name="Sci. Rep.">
        <title>Genome of the facultative scuticociliatosis pathogen Pseudocohnilembus persalinus provides insight into its virulence through horizontal gene transfer.</title>
        <authorList>
            <person name="Xiong J."/>
            <person name="Wang G."/>
            <person name="Cheng J."/>
            <person name="Tian M."/>
            <person name="Pan X."/>
            <person name="Warren A."/>
            <person name="Jiang C."/>
            <person name="Yuan D."/>
            <person name="Miao W."/>
        </authorList>
    </citation>
    <scope>NUCLEOTIDE SEQUENCE [LARGE SCALE GENOMIC DNA]</scope>
    <source>
        <strain evidence="25">36N120E</strain>
    </source>
</reference>
<feature type="coiled-coil region" evidence="14">
    <location>
        <begin position="2663"/>
        <end position="2739"/>
    </location>
</feature>
<evidence type="ECO:0000313" key="25">
    <source>
        <dbReference type="EMBL" id="KRX01915.1"/>
    </source>
</evidence>
<evidence type="ECO:0000259" key="18">
    <source>
        <dbReference type="Pfam" id="PF12777"/>
    </source>
</evidence>
<dbReference type="GO" id="GO:0016787">
    <property type="term" value="F:hydrolase activity"/>
    <property type="evidence" value="ECO:0007669"/>
    <property type="project" value="UniProtKB-KW"/>
</dbReference>
<keyword evidence="9 14" id="KW-0175">Coiled coil</keyword>
<dbReference type="GO" id="GO:0045505">
    <property type="term" value="F:dynein intermediate chain binding"/>
    <property type="evidence" value="ECO:0007669"/>
    <property type="project" value="InterPro"/>
</dbReference>
<dbReference type="Pfam" id="PF18198">
    <property type="entry name" value="AAA_lid_11"/>
    <property type="match status" value="1"/>
</dbReference>
<feature type="domain" description="Dynein heavy chain linker" evidence="16">
    <location>
        <begin position="639"/>
        <end position="1053"/>
    </location>
</feature>
<dbReference type="Gene3D" id="3.10.490.20">
    <property type="match status" value="1"/>
</dbReference>
<evidence type="ECO:0000256" key="2">
    <source>
        <dbReference type="ARBA" id="ARBA00008887"/>
    </source>
</evidence>
<dbReference type="InterPro" id="IPR041658">
    <property type="entry name" value="AAA_lid_11"/>
</dbReference>
<name>A0A0V0QID3_PSEPJ</name>
<dbReference type="InterPro" id="IPR035699">
    <property type="entry name" value="AAA_6"/>
</dbReference>
<dbReference type="FunFam" id="1.20.920.20:FF:000001">
    <property type="entry name" value="dynein heavy chain 2, axonemal"/>
    <property type="match status" value="1"/>
</dbReference>
<evidence type="ECO:0000259" key="21">
    <source>
        <dbReference type="Pfam" id="PF17852"/>
    </source>
</evidence>
<dbReference type="Pfam" id="PF22597">
    <property type="entry name" value="DYN_lid"/>
    <property type="match status" value="1"/>
</dbReference>
<feature type="domain" description="Dynein 2 heavy chain 1 cytoplasmic ATPase lid" evidence="24">
    <location>
        <begin position="2038"/>
        <end position="2121"/>
    </location>
</feature>
<dbReference type="Pfam" id="PF12774">
    <property type="entry name" value="AAA_6"/>
    <property type="match status" value="1"/>
</dbReference>
<dbReference type="FunFam" id="3.20.180.20:FF:000001">
    <property type="entry name" value="Dynein axonemal heavy chain 5"/>
    <property type="match status" value="1"/>
</dbReference>
<dbReference type="GO" id="GO:0005524">
    <property type="term" value="F:ATP binding"/>
    <property type="evidence" value="ECO:0007669"/>
    <property type="project" value="UniProtKB-KW"/>
</dbReference>
<proteinExistence type="inferred from homology"/>
<feature type="domain" description="Dynein heavy chain ATP-binding dynein motor region" evidence="20">
    <location>
        <begin position="2822"/>
        <end position="3042"/>
    </location>
</feature>
<dbReference type="InterPro" id="IPR043157">
    <property type="entry name" value="Dynein_AAA1S"/>
</dbReference>
<keyword evidence="8" id="KW-0243">Dynein</keyword>
<evidence type="ECO:0000256" key="9">
    <source>
        <dbReference type="ARBA" id="ARBA00023054"/>
    </source>
</evidence>
<keyword evidence="25" id="KW-0378">Hydrolase</keyword>
<dbReference type="FunFam" id="3.40.50.300:FF:000362">
    <property type="entry name" value="Dynein, axonemal, heavy chain 6"/>
    <property type="match status" value="1"/>
</dbReference>
<dbReference type="EMBL" id="LDAU01000161">
    <property type="protein sequence ID" value="KRX01915.1"/>
    <property type="molecule type" value="Genomic_DNA"/>
</dbReference>
<dbReference type="FunFam" id="1.10.8.1220:FF:000001">
    <property type="entry name" value="Dynein axonemal heavy chain 5"/>
    <property type="match status" value="1"/>
</dbReference>
<evidence type="ECO:0000256" key="14">
    <source>
        <dbReference type="SAM" id="Coils"/>
    </source>
</evidence>
<dbReference type="OMA" id="ERESKMF"/>
<feature type="domain" description="Dynein heavy chain region D6 P-loop" evidence="15">
    <location>
        <begin position="3294"/>
        <end position="3409"/>
    </location>
</feature>
<dbReference type="Gene3D" id="3.20.180.20">
    <property type="entry name" value="Dynein heavy chain, N-terminal domain 2"/>
    <property type="match status" value="1"/>
</dbReference>
<keyword evidence="13" id="KW-0966">Cell projection</keyword>
<keyword evidence="12" id="KW-0206">Cytoskeleton</keyword>
<comment type="subcellular location">
    <subcellularLocation>
        <location evidence="1">Cytoplasm</location>
        <location evidence="1">Cytoskeleton</location>
        <location evidence="1">Cilium axoneme</location>
    </subcellularLocation>
</comment>
<organism evidence="25 26">
    <name type="scientific">Pseudocohnilembus persalinus</name>
    <name type="common">Ciliate</name>
    <dbReference type="NCBI Taxonomy" id="266149"/>
    <lineage>
        <taxon>Eukaryota</taxon>
        <taxon>Sar</taxon>
        <taxon>Alveolata</taxon>
        <taxon>Ciliophora</taxon>
        <taxon>Intramacronucleata</taxon>
        <taxon>Oligohymenophorea</taxon>
        <taxon>Scuticociliatia</taxon>
        <taxon>Philasterida</taxon>
        <taxon>Pseudocohnilembidae</taxon>
        <taxon>Pseudocohnilembus</taxon>
    </lineage>
</organism>
<dbReference type="InterPro" id="IPR024743">
    <property type="entry name" value="Dynein_HC_stalk"/>
</dbReference>
<dbReference type="Gene3D" id="1.20.140.100">
    <property type="entry name" value="Dynein heavy chain, N-terminal domain 2"/>
    <property type="match status" value="1"/>
</dbReference>
<dbReference type="FunFam" id="1.10.8.720:FF:000001">
    <property type="entry name" value="dynein heavy chain 7, axonemal"/>
    <property type="match status" value="1"/>
</dbReference>
<keyword evidence="4" id="KW-0493">Microtubule</keyword>
<evidence type="ECO:0000259" key="24">
    <source>
        <dbReference type="Pfam" id="PF22597"/>
    </source>
</evidence>
<evidence type="ECO:0000259" key="22">
    <source>
        <dbReference type="Pfam" id="PF18198"/>
    </source>
</evidence>
<evidence type="ECO:0000256" key="3">
    <source>
        <dbReference type="ARBA" id="ARBA00022490"/>
    </source>
</evidence>
<dbReference type="InterPro" id="IPR013602">
    <property type="entry name" value="Dynein_heavy_linker"/>
</dbReference>
<dbReference type="SUPFAM" id="SSF52540">
    <property type="entry name" value="P-loop containing nucleoside triphosphate hydrolases"/>
    <property type="match status" value="4"/>
</dbReference>
<feature type="domain" description="Dynein heavy chain AAA 5 extension" evidence="21">
    <location>
        <begin position="1715"/>
        <end position="1821"/>
    </location>
</feature>
<dbReference type="FunFam" id="1.20.58.1120:FF:000007">
    <property type="entry name" value="Dynein heavy chain 4"/>
    <property type="match status" value="1"/>
</dbReference>
<dbReference type="InterPro" id="IPR004273">
    <property type="entry name" value="Dynein_heavy_D6_P-loop"/>
</dbReference>
<dbReference type="GO" id="GO:0005874">
    <property type="term" value="C:microtubule"/>
    <property type="evidence" value="ECO:0007669"/>
    <property type="project" value="UniProtKB-KW"/>
</dbReference>
<evidence type="ECO:0000259" key="19">
    <source>
        <dbReference type="Pfam" id="PF12780"/>
    </source>
</evidence>
<dbReference type="Gene3D" id="3.40.50.300">
    <property type="entry name" value="P-loop containing nucleotide triphosphate hydrolases"/>
    <property type="match status" value="5"/>
</dbReference>
<feature type="domain" description="Dynein heavy chain coiled coil stalk" evidence="18">
    <location>
        <begin position="2462"/>
        <end position="2793"/>
    </location>
</feature>
<evidence type="ECO:0000259" key="17">
    <source>
        <dbReference type="Pfam" id="PF12774"/>
    </source>
</evidence>
<dbReference type="InterPro" id="IPR042228">
    <property type="entry name" value="Dynein_linker_3"/>
</dbReference>
<dbReference type="FunFam" id="3.10.490.20:FF:000005">
    <property type="entry name" value="Dynein axonemal heavy chain 6"/>
    <property type="match status" value="1"/>
</dbReference>
<dbReference type="InterPro" id="IPR035706">
    <property type="entry name" value="AAA_9"/>
</dbReference>
<feature type="domain" description="Dynein heavy chain C-terminal" evidence="23">
    <location>
        <begin position="3586"/>
        <end position="3905"/>
    </location>
</feature>
<dbReference type="Pfam" id="PF03028">
    <property type="entry name" value="Dynein_heavy"/>
    <property type="match status" value="1"/>
</dbReference>
<dbReference type="InterPro" id="IPR041466">
    <property type="entry name" value="Dynein_AAA5_ext"/>
</dbReference>
<evidence type="ECO:0000256" key="5">
    <source>
        <dbReference type="ARBA" id="ARBA00022737"/>
    </source>
</evidence>
<keyword evidence="10" id="KW-0969">Cilium</keyword>
<keyword evidence="3" id="KW-0963">Cytoplasm</keyword>
<dbReference type="InterPro" id="IPR043160">
    <property type="entry name" value="Dynein_C_barrel"/>
</dbReference>
<dbReference type="OrthoDB" id="447173at2759"/>
<evidence type="ECO:0000259" key="15">
    <source>
        <dbReference type="Pfam" id="PF03028"/>
    </source>
</evidence>
<keyword evidence="7" id="KW-0067">ATP-binding</keyword>
<dbReference type="Pfam" id="PF18199">
    <property type="entry name" value="Dynein_C"/>
    <property type="match status" value="1"/>
</dbReference>
<dbReference type="Pfam" id="PF12781">
    <property type="entry name" value="AAA_9"/>
    <property type="match status" value="1"/>
</dbReference>
<gene>
    <name evidence="25" type="ORF">PPERSA_05754</name>
</gene>
<dbReference type="InterPro" id="IPR042219">
    <property type="entry name" value="AAA_lid_11_sf"/>
</dbReference>
<dbReference type="FunFam" id="3.40.50.300:FF:000049">
    <property type="entry name" value="Dynein, axonemal, heavy chain 5"/>
    <property type="match status" value="1"/>
</dbReference>
<dbReference type="GO" id="GO:0030286">
    <property type="term" value="C:dynein complex"/>
    <property type="evidence" value="ECO:0007669"/>
    <property type="project" value="UniProtKB-KW"/>
</dbReference>
<dbReference type="PANTHER" id="PTHR22878:SF68">
    <property type="entry name" value="DYNEIN HEAVY CHAIN 6, AXONEMAL-LIKE"/>
    <property type="match status" value="1"/>
</dbReference>
<dbReference type="FunFam" id="1.20.920.30:FF:000002">
    <property type="entry name" value="Dynein axonemal heavy chain 3"/>
    <property type="match status" value="1"/>
</dbReference>
<evidence type="ECO:0000259" key="16">
    <source>
        <dbReference type="Pfam" id="PF08393"/>
    </source>
</evidence>
<dbReference type="GO" id="GO:0007018">
    <property type="term" value="P:microtubule-based movement"/>
    <property type="evidence" value="ECO:0007669"/>
    <property type="project" value="InterPro"/>
</dbReference>
<dbReference type="InterPro" id="IPR041228">
    <property type="entry name" value="Dynein_C"/>
</dbReference>
<evidence type="ECO:0000256" key="12">
    <source>
        <dbReference type="ARBA" id="ARBA00023212"/>
    </source>
</evidence>
<evidence type="ECO:0000256" key="1">
    <source>
        <dbReference type="ARBA" id="ARBA00004430"/>
    </source>
</evidence>
<dbReference type="GO" id="GO:0051959">
    <property type="term" value="F:dynein light intermediate chain binding"/>
    <property type="evidence" value="ECO:0007669"/>
    <property type="project" value="InterPro"/>
</dbReference>
<dbReference type="Pfam" id="PF12780">
    <property type="entry name" value="AAA_8"/>
    <property type="match status" value="1"/>
</dbReference>
<evidence type="ECO:0000256" key="11">
    <source>
        <dbReference type="ARBA" id="ARBA00023175"/>
    </source>
</evidence>
<keyword evidence="5" id="KW-0677">Repeat</keyword>
<accession>A0A0V0QID3</accession>
<feature type="coiled-coil region" evidence="14">
    <location>
        <begin position="488"/>
        <end position="515"/>
    </location>
</feature>
<dbReference type="FunFam" id="3.40.50.300:FF:002141">
    <property type="entry name" value="Dynein heavy chain"/>
    <property type="match status" value="1"/>
</dbReference>
<dbReference type="FunFam" id="3.40.50.300:FF:000063">
    <property type="entry name" value="dynein heavy chain 6, axonemal"/>
    <property type="match status" value="1"/>
</dbReference>
<evidence type="ECO:0000259" key="20">
    <source>
        <dbReference type="Pfam" id="PF12781"/>
    </source>
</evidence>
<dbReference type="InterPro" id="IPR054354">
    <property type="entry name" value="DYNC2H1-like_lid"/>
</dbReference>
<dbReference type="Gene3D" id="1.20.920.30">
    <property type="match status" value="1"/>
</dbReference>
<feature type="domain" description="Dynein heavy chain hydrolytic ATP-binding dynein motor region" evidence="17">
    <location>
        <begin position="1191"/>
        <end position="1521"/>
    </location>
</feature>
<dbReference type="GO" id="GO:0005930">
    <property type="term" value="C:axoneme"/>
    <property type="evidence" value="ECO:0007669"/>
    <property type="project" value="UniProtKB-SubCell"/>
</dbReference>
<sequence length="3910" mass="451402">MADEFAYLVKESHAYDLRIVEYDEIQGHKQEYLTISARGITHYIADEANFMTVGEWERESKMFHQLLNIEFFQKYKRWKSFNLWRKLTRQNQMRRISDKLNQKLFLVDSKLGKALIQIRELSMISQTISYMKFQNMDTKTIDDFYQTQEQYRHKDFADNISSIETSIKDVLSTSCKLSLKSFKEDNRIPSDDKEDQNEDQTAMVFGDQSGKEMPYTQEATIRTQFKRMRQYIRLVDYIFLDSKIHMINDCTQRFLDILYEFNDQEDGKYFGNMTSWLQVEVSHIGTQLVFNPDKNLTKKTFEDIINKSVQNISKKHILFINEEELQKYITVGEEPLKQDPIDLLQIVQDDQQYKENFQLVRQELEKSFNFVEQYSKYLIPFLEKYEKNISMDMDELENQENEVFKTQLSNFSKEHEEFQSLEGIQDLGFFQFNNFLLKEKIKNCALVCWNKINELLPKLLDKRASDLLAKINANNKQIAYLPTTVEKFVEFQENVNEISNQLDDLTAERGQLQELEFIINDFNIRCSESIKNKSKDTSISLNTLRLKVEEALNSNETFQTKFRRELDKMVPVINDKCAEVMDFLETIPYQKSEADPQETIDKVKDVSKQIQALITESKKIQQWQLSLQVETEGFEKLNVFAREFAAIEKLWLGKESWMNQHKKWQNTGFLNIDIDQMCDQMEKLGKISAYCAKELEFNEVAKEFKLEIENYKNAVATLQALKDPALKEQNWAEIQTLVTPESELRYEPDNFYFKDLKDPIYTVGWIERRGIVQFREKLQEIALKAVKEAELVKMLKQVQQVWDTAILNVTAYKDRGDIYILGNNEDLIGKLDDTLLTINNILASRFVDKIRVEVEFQNQKFKYLIELLDEWVLHQRNWLYLEPILSSPYASKTMPKEVKQFYQCDQKWKQMMKKAYDNSKAEYWAKDYKAKSHKIMLIKNNDSFEVIQKALDELLEKKREVFQRFFFLSNDELLEILSQGTSLKAVVQHLRKCFENIVKLDFDMGDVVQNMVSAEGEKVQLKNFAARGEDVEIWFKELEDKMKEALKQEFKRALTRFDDDDTERKEWVLQFASQVILGLDAVFWCKMTEENYLGPDAIGDLCDWLDNQIEQLEELTELIRGDLSELERKTLSALVVQDVHYRDIIENLWNEGVDSTNNFSWQQQLRLYYEDQTGNGQMEIICRQVNAVLPYGYEYLGASSRLVITPLTDRCWMTITGALAIKLGSSPAGPAGTGKTESCKDLAKNLGRYCIVFNCSDQINVKMMEKLFMGCCFTGSWTCLDEFNRIDIEVLSVIAQQVLTIREAHLDNKDKFEFFGRTVSFGATADMGIFTTMNPGYAGRTELPDNLKILFRPVAMMVPDYTLIAEIMLFSEGFGNAKDLSRKMTKLYKLSSEQLSQQDHYDFGMRAVKSVLVMAGGLKRDEKNKDVSEELVLITAMRDSNVPKFLSHDIPLFNAIVQDLFPGLEIPPIANLELEEVIQNRMKINKLKPIPSFIEKVLQFHETLKVRFGVMIVGSTMGGKTTCRKILQESYIQLAQQLAEELGDEDKNKHPQYQNVLSSILNPKAISMEELYGDFDAQTQSWTDGLASTIMRNYSMMENKEKKWIVFDGPVDAIWIENMNSVLDDSMTLCLSNGERIKLKKEMKMLFEVLDLAVASPATVSRCGMVYIDDQVIGYEAQVQSYFDTEIAQYITNEQDRNSLLGNLNIAFKKLEGHLKKMKSAIVCCEQNKIMAVCKNIKLILAEDKGLAYLQQKDTAKRALDKLLLWAFAWGIGSTLTSIDKSTKFEIILRDIFSSDIQPKGTVFDYYFELSKPEGEFKAFNDIKPEFNYDPTQSYFELMVPTKDSVGFSWFLTKSIGQLQPLFITGMTGTGKTMAIQSTLDKMSGENGTITQLPITFSAKTSALNTQLQIEGKLAAQRKKGQVILMPPPGKTLSIFVDDVNMPQVEYYGAQPPIELLRQYLDLKGVYDRKALFWKDIDSTVLIVAAAPPGGGRSQLTVRFSRHFNIMCLPDSSEEVLRDIFSSIFINFVEKKQFTKQIKNLAESNHIVTATLNIYNEISRQLLPTPAKSHYLFNLRDVSKVFQGLLQAKNLDYQKSEDMVRLWIHEMTRVFHDRLINEEDKNWFYDAMTNQLIVFGIEQKKEELFLGQMPIVFANFMEKGIEPELKRYVEVKEYEKLKKTIGDYMLEETKLNLVLFRDCIEHMSRVSRALMMDRGNLLLVGVGGSGKKALTTMGAALQGCLLDTIEIKKNYQKRDFKDDLFRMMKKAGCENKPTVFLFNDTQILQEGFLEDVNNLLNSGEVPNMLLREDLDEIKTELEQQARQLKFNSPYELFISRVRSQLHIVLALSPVGEKLKSRLRMFPSLVNCCNINWLNPWPEEALLTVAKMNIDQIEFEELTDDMRKGLAQCCMHTHMTVEVACEKFYANLRRKVYITPKSYIDMIDSYKNLLKQKSEDLSYSKNKLSNGLFKLKEAHELIAGLKVKLTELQPVLEKQTIEIQELIEVLKVDKMEANKVREVVEEDEAVVKEKADEISIMKMEADAILKAAMPKLEKANKALDILDRKILAEIKGNNSPLPLVKFTLECMGVLFETGESWDQVKKLLSDPNLLQKMKDFDVFNIPEKVEKNIKKKINSNPDFQPNILESKSKAAKAICEWVRGISEFTDVNKEINEKKTKVEAMDKELEKQNSILAVKQAELKKVTDKVEMLENQFKESQNKLDQLKKDKQVTADRLVRAEELTVGLADEQVRWKETVENLTNNMALLIGDVYVAASCVAYYGPFTGIYRQELVDKWVQKANEAQIPSSEKFVLSDILGSAVEIKTWNAKGLPSDSVSINNGILVFNSKSVPLLIDPQLQGQRWIKNLEEENQPIVCKMNSPDLAKNLENSMRMGYPLIIEGMEEHLEAILEPLLMKEFKVVNRRKLVKIGDTDVEYDPNFRLYILTKIPNPDFLPDIFIRCNVINFTVTELGLEEQLLGDVVIQEKPEVERIKNELIQQIADGNMMLKKNEDQILEMLTNSKGMILDDVELIEKLKESKITATQVKESLKVSEEKQIEIDATRELYLPVSKRGSILFFVIANLALIDPMYQFSLEYFKRLFTIIIKSSEQSEDIEQRVSILLNEITSTIFLNVCRGLFNDHKKIFAFLVSSSINQASGNISIQEWNCFIRGALGQQESTLPPEIKVNEKTWKKIINLKNYSSKFEDLEQNIKQKPKLWNEWLNSQNPHLTSLPAPYTLNKDTEQSLTLFQKLLLIRTVREEKTLYAMTDYVEHSLGTKYSQAQAETMEQVFKDTDYKTPWIFILSQGADPLLSLLRFSKDKKIPSEKLSIISLGQGQGPIAERALDQAIKNGGWVILQNCHLGKSFMPTLEKRIEQLSDPNLEYNPDFRLFLTSMPAIYFPVSVLQNGVKLTNEPPKGLKANIMKSYADLSEEKLENCTKPETWKTLLYSLCFFHAVIQERRKFGPLGWNIRYEFNDSDLDTASTILKILLEAQDEIPWQALQYVIGEITYGGRVTDDLDRRTMKTILNFYITEEVLEPMHKFSESGIYTTYPSGSLDHYRQMIQKFPEYEQPEVFGMHDNANITFELQESKYALDTILMIQPREAGSSKGGQTLEEQLDEICSNLEMKLPQPLNKESANLKKQAKRASVQNPQLKSSAGDFIDSLQVCMNQECERFNKLIGVLSKTLKQLKKALKGEVVMSAELDLMSQSLINNRVPQLWKDKSYPSLKPLQSWMEDLNQRVKFFENWLFLTEGNPSSYWISAFFFPQGFLTSILQNYARKNKIAIDVLSFSFRYLNHSDSTNIQQISQDGCFIYGLFMEGCGFDLSKGYLDESQPGVMYNQAPIIEFIPTQYYQKKQDDYSMPLYKTTLRAGTLSTTGHSTNFVLPIDVPSKKPQSHWILRGAAFVTMLND</sequence>
<evidence type="ECO:0000256" key="7">
    <source>
        <dbReference type="ARBA" id="ARBA00022840"/>
    </source>
</evidence>
<evidence type="ECO:0000256" key="6">
    <source>
        <dbReference type="ARBA" id="ARBA00022741"/>
    </source>
</evidence>
<dbReference type="InterPro" id="IPR027417">
    <property type="entry name" value="P-loop_NTPase"/>
</dbReference>
<evidence type="ECO:0000256" key="10">
    <source>
        <dbReference type="ARBA" id="ARBA00023069"/>
    </source>
</evidence>
<dbReference type="GO" id="GO:0008569">
    <property type="term" value="F:minus-end-directed microtubule motor activity"/>
    <property type="evidence" value="ECO:0007669"/>
    <property type="project" value="InterPro"/>
</dbReference>
<dbReference type="PANTHER" id="PTHR22878">
    <property type="entry name" value="DYNEIN HEAVY CHAIN 6, AXONEMAL-LIKE-RELATED"/>
    <property type="match status" value="1"/>
</dbReference>
<dbReference type="Pfam" id="PF08393">
    <property type="entry name" value="DHC_N2"/>
    <property type="match status" value="1"/>
</dbReference>
<comment type="caution">
    <text evidence="25">The sequence shown here is derived from an EMBL/GenBank/DDBJ whole genome shotgun (WGS) entry which is preliminary data.</text>
</comment>
<dbReference type="Proteomes" id="UP000054937">
    <property type="component" value="Unassembled WGS sequence"/>
</dbReference>
<dbReference type="Gene3D" id="1.20.1270.280">
    <property type="match status" value="1"/>
</dbReference>
<comment type="similarity">
    <text evidence="2">Belongs to the dynein heavy chain family.</text>
</comment>
<protein>
    <submittedName>
        <fullName evidence="25">p-loop containing nucleoside triphosphate hydrolase</fullName>
    </submittedName>
</protein>
<dbReference type="Pfam" id="PF12777">
    <property type="entry name" value="MT"/>
    <property type="match status" value="1"/>
</dbReference>
<dbReference type="FunFam" id="1.10.8.710:FF:000004">
    <property type="entry name" value="Dynein axonemal heavy chain 6"/>
    <property type="match status" value="1"/>
</dbReference>
<dbReference type="InterPro" id="IPR024317">
    <property type="entry name" value="Dynein_heavy_chain_D4_dom"/>
</dbReference>
<dbReference type="InterPro" id="IPR042222">
    <property type="entry name" value="Dynein_2_N"/>
</dbReference>
<dbReference type="Gene3D" id="1.10.8.710">
    <property type="match status" value="1"/>
</dbReference>
<keyword evidence="11" id="KW-0505">Motor protein</keyword>
<evidence type="ECO:0000256" key="8">
    <source>
        <dbReference type="ARBA" id="ARBA00023017"/>
    </source>
</evidence>
<feature type="domain" description="Dynein heavy chain AAA module D4" evidence="19">
    <location>
        <begin position="2191"/>
        <end position="2448"/>
    </location>
</feature>
<dbReference type="Gene3D" id="6.10.140.1060">
    <property type="match status" value="1"/>
</dbReference>
<dbReference type="Gene3D" id="1.10.472.130">
    <property type="match status" value="1"/>
</dbReference>
<evidence type="ECO:0000256" key="4">
    <source>
        <dbReference type="ARBA" id="ARBA00022701"/>
    </source>
</evidence>
<evidence type="ECO:0000256" key="13">
    <source>
        <dbReference type="ARBA" id="ARBA00023273"/>
    </source>
</evidence>
<dbReference type="Gene3D" id="1.20.920.20">
    <property type="match status" value="1"/>
</dbReference>
<evidence type="ECO:0000259" key="23">
    <source>
        <dbReference type="Pfam" id="PF18199"/>
    </source>
</evidence>
<dbReference type="InParanoid" id="A0A0V0QID3"/>
<keyword evidence="26" id="KW-1185">Reference proteome</keyword>
<evidence type="ECO:0000313" key="26">
    <source>
        <dbReference type="Proteomes" id="UP000054937"/>
    </source>
</evidence>
<dbReference type="Gene3D" id="1.10.8.1220">
    <property type="match status" value="1"/>
</dbReference>
<feature type="domain" description="Dynein heavy chain AAA lid" evidence="22">
    <location>
        <begin position="3441"/>
        <end position="3579"/>
    </location>
</feature>